<accession>A0A645GJZ5</accession>
<name>A0A645GJZ5_9ZZZZ</name>
<sequence length="69" mass="7490">MLPLPEKGKTVKCLNRVGEVVAEGEVIAVTEPSKDRTYVVSVVIPKELTDQIRAVAVNAPACLRPEEEC</sequence>
<dbReference type="AlphaFoldDB" id="A0A645GJZ5"/>
<organism evidence="1">
    <name type="scientific">bioreactor metagenome</name>
    <dbReference type="NCBI Taxonomy" id="1076179"/>
    <lineage>
        <taxon>unclassified sequences</taxon>
        <taxon>metagenomes</taxon>
        <taxon>ecological metagenomes</taxon>
    </lineage>
</organism>
<protein>
    <submittedName>
        <fullName evidence="1">Uncharacterized protein</fullName>
    </submittedName>
</protein>
<proteinExistence type="predicted"/>
<reference evidence="1" key="1">
    <citation type="submission" date="2019-08" db="EMBL/GenBank/DDBJ databases">
        <authorList>
            <person name="Kucharzyk K."/>
            <person name="Murdoch R.W."/>
            <person name="Higgins S."/>
            <person name="Loffler F."/>
        </authorList>
    </citation>
    <scope>NUCLEOTIDE SEQUENCE</scope>
</reference>
<evidence type="ECO:0000313" key="1">
    <source>
        <dbReference type="EMBL" id="MPN26556.1"/>
    </source>
</evidence>
<comment type="caution">
    <text evidence="1">The sequence shown here is derived from an EMBL/GenBank/DDBJ whole genome shotgun (WGS) entry which is preliminary data.</text>
</comment>
<dbReference type="EMBL" id="VSSQ01076125">
    <property type="protein sequence ID" value="MPN26556.1"/>
    <property type="molecule type" value="Genomic_DNA"/>
</dbReference>
<gene>
    <name evidence="1" type="ORF">SDC9_173981</name>
</gene>